<keyword evidence="2" id="KW-0694">RNA-binding</keyword>
<accession>A0ABP0QPB0</accession>
<dbReference type="CDD" id="cd02869">
    <property type="entry name" value="PseudoU_synth_RluA_like"/>
    <property type="match status" value="1"/>
</dbReference>
<evidence type="ECO:0000259" key="3">
    <source>
        <dbReference type="Pfam" id="PF00849"/>
    </source>
</evidence>
<dbReference type="PROSITE" id="PS50889">
    <property type="entry name" value="S4"/>
    <property type="match status" value="1"/>
</dbReference>
<dbReference type="Proteomes" id="UP001642464">
    <property type="component" value="Unassembled WGS sequence"/>
</dbReference>
<evidence type="ECO:0000313" key="5">
    <source>
        <dbReference type="Proteomes" id="UP001642464"/>
    </source>
</evidence>
<dbReference type="SUPFAM" id="SSF55120">
    <property type="entry name" value="Pseudouridine synthase"/>
    <property type="match status" value="1"/>
</dbReference>
<dbReference type="InterPro" id="IPR006145">
    <property type="entry name" value="PsdUridine_synth_RsuA/RluA"/>
</dbReference>
<comment type="caution">
    <text evidence="4">The sequence shown here is derived from an EMBL/GenBank/DDBJ whole genome shotgun (WGS) entry which is preliminary data.</text>
</comment>
<protein>
    <submittedName>
        <fullName evidence="4">tRNA pseudouridine synthase C (tRNA pseudouridine(65) synthase) (tRNA pseudouridylate synthase C) (tRNA-uridine isomerase C)</fullName>
    </submittedName>
</protein>
<dbReference type="InterPro" id="IPR050188">
    <property type="entry name" value="RluA_PseudoU_synthase"/>
</dbReference>
<proteinExistence type="inferred from homology"/>
<sequence>MVSFVTAWLGTARGTGRTAVASLASQWAALGGGRRSAVISTADLDAARHAFGRRNQIYLFQLLATIFEEIPTKSAARSALREGRVRLNGSVVTSSTTWAAEPGDSLSLDQRTSKLEMSDDLEKRLRSWNERKKREEAQIRLLHSDDERGWAVVNKPAGLDSAPWAESHSNKRFTFQSYLPTVVPPPRTGCTPCPGPRVCHRLDFRVAGPLVVATSVEAMRKLKEFFARRKVEKEYRAIVCGTLADEETEFTIQEPLDGKACRTDVKVLKVVRCPHFGRLSMLALWPRTGRYRQLRRHLAEVLGRPIVNEDEGLLRAALKHWQGPPLQVSRGRGNLFLQAIQVTVPPLDNSMDRVTVRVAPSDRFEELLSQSQDAWSRGWRTDETTGRSIRLG</sequence>
<evidence type="ECO:0000256" key="1">
    <source>
        <dbReference type="ARBA" id="ARBA00010876"/>
    </source>
</evidence>
<name>A0ABP0QPB0_9DINO</name>
<dbReference type="EMBL" id="CAXAMM010039873">
    <property type="protein sequence ID" value="CAK9089675.1"/>
    <property type="molecule type" value="Genomic_DNA"/>
</dbReference>
<organism evidence="4 5">
    <name type="scientific">Durusdinium trenchii</name>
    <dbReference type="NCBI Taxonomy" id="1381693"/>
    <lineage>
        <taxon>Eukaryota</taxon>
        <taxon>Sar</taxon>
        <taxon>Alveolata</taxon>
        <taxon>Dinophyceae</taxon>
        <taxon>Suessiales</taxon>
        <taxon>Symbiodiniaceae</taxon>
        <taxon>Durusdinium</taxon>
    </lineage>
</organism>
<dbReference type="Pfam" id="PF00849">
    <property type="entry name" value="PseudoU_synth_2"/>
    <property type="match status" value="1"/>
</dbReference>
<dbReference type="GO" id="GO:0016853">
    <property type="term" value="F:isomerase activity"/>
    <property type="evidence" value="ECO:0007669"/>
    <property type="project" value="UniProtKB-KW"/>
</dbReference>
<gene>
    <name evidence="4" type="ORF">SCF082_LOCUS42305</name>
</gene>
<feature type="domain" description="Pseudouridine synthase RsuA/RluA-like" evidence="3">
    <location>
        <begin position="151"/>
        <end position="299"/>
    </location>
</feature>
<dbReference type="InterPro" id="IPR020103">
    <property type="entry name" value="PsdUridine_synth_cat_dom_sf"/>
</dbReference>
<evidence type="ECO:0000256" key="2">
    <source>
        <dbReference type="PROSITE-ProRule" id="PRU00182"/>
    </source>
</evidence>
<dbReference type="PANTHER" id="PTHR21600">
    <property type="entry name" value="MITOCHONDRIAL RNA PSEUDOURIDINE SYNTHASE"/>
    <property type="match status" value="1"/>
</dbReference>
<reference evidence="4 5" key="1">
    <citation type="submission" date="2024-02" db="EMBL/GenBank/DDBJ databases">
        <authorList>
            <person name="Chen Y."/>
            <person name="Shah S."/>
            <person name="Dougan E. K."/>
            <person name="Thang M."/>
            <person name="Chan C."/>
        </authorList>
    </citation>
    <scope>NUCLEOTIDE SEQUENCE [LARGE SCALE GENOMIC DNA]</scope>
</reference>
<keyword evidence="5" id="KW-1185">Reference proteome</keyword>
<keyword evidence="4" id="KW-0413">Isomerase</keyword>
<dbReference type="Gene3D" id="3.30.2350.10">
    <property type="entry name" value="Pseudouridine synthase"/>
    <property type="match status" value="1"/>
</dbReference>
<comment type="similarity">
    <text evidence="1">Belongs to the pseudouridine synthase RluA family.</text>
</comment>
<dbReference type="PANTHER" id="PTHR21600:SF87">
    <property type="entry name" value="RNA PSEUDOURIDYLATE SYNTHASE DOMAIN-CONTAINING PROTEIN 1"/>
    <property type="match status" value="1"/>
</dbReference>
<evidence type="ECO:0000313" key="4">
    <source>
        <dbReference type="EMBL" id="CAK9089675.1"/>
    </source>
</evidence>
<dbReference type="CDD" id="cd00165">
    <property type="entry name" value="S4"/>
    <property type="match status" value="1"/>
</dbReference>